<accession>A0A8J2TQC5</accession>
<evidence type="ECO:0000313" key="2">
    <source>
        <dbReference type="Proteomes" id="UP000602050"/>
    </source>
</evidence>
<organism evidence="1 2">
    <name type="scientific">Compostibacillus humi</name>
    <dbReference type="NCBI Taxonomy" id="1245525"/>
    <lineage>
        <taxon>Bacteria</taxon>
        <taxon>Bacillati</taxon>
        <taxon>Bacillota</taxon>
        <taxon>Bacilli</taxon>
        <taxon>Bacillales</taxon>
        <taxon>Bacillaceae</taxon>
        <taxon>Compostibacillus</taxon>
    </lineage>
</organism>
<gene>
    <name evidence="1" type="ORF">GCM10010978_23720</name>
</gene>
<dbReference type="Proteomes" id="UP000602050">
    <property type="component" value="Unassembled WGS sequence"/>
</dbReference>
<keyword evidence="2" id="KW-1185">Reference proteome</keyword>
<dbReference type="EMBL" id="BMEV01000047">
    <property type="protein sequence ID" value="GFZ82207.1"/>
    <property type="molecule type" value="Genomic_DNA"/>
</dbReference>
<sequence length="56" mass="6118">MPSIKILNEGSLICLIFCNCIKSPEDSFTPIIPSTSDRRLINCGDIVNPDLIGVLK</sequence>
<protein>
    <submittedName>
        <fullName evidence="1">Uncharacterized protein</fullName>
    </submittedName>
</protein>
<proteinExistence type="predicted"/>
<reference evidence="1" key="1">
    <citation type="journal article" date="2014" name="Int. J. Syst. Evol. Microbiol.">
        <title>Complete genome sequence of Corynebacterium casei LMG S-19264T (=DSM 44701T), isolated from a smear-ripened cheese.</title>
        <authorList>
            <consortium name="US DOE Joint Genome Institute (JGI-PGF)"/>
            <person name="Walter F."/>
            <person name="Albersmeier A."/>
            <person name="Kalinowski J."/>
            <person name="Ruckert C."/>
        </authorList>
    </citation>
    <scope>NUCLEOTIDE SEQUENCE</scope>
    <source>
        <strain evidence="1">CGMCC 1.12360</strain>
    </source>
</reference>
<evidence type="ECO:0000313" key="1">
    <source>
        <dbReference type="EMBL" id="GFZ82207.1"/>
    </source>
</evidence>
<name>A0A8J2TQC5_9BACI</name>
<dbReference type="AlphaFoldDB" id="A0A8J2TQC5"/>
<comment type="caution">
    <text evidence="1">The sequence shown here is derived from an EMBL/GenBank/DDBJ whole genome shotgun (WGS) entry which is preliminary data.</text>
</comment>
<reference evidence="1" key="2">
    <citation type="submission" date="2020-09" db="EMBL/GenBank/DDBJ databases">
        <authorList>
            <person name="Sun Q."/>
            <person name="Zhou Y."/>
        </authorList>
    </citation>
    <scope>NUCLEOTIDE SEQUENCE</scope>
    <source>
        <strain evidence="1">CGMCC 1.12360</strain>
    </source>
</reference>